<dbReference type="RefSeq" id="WP_377024661.1">
    <property type="nucleotide sequence ID" value="NZ_JBHLTS010000069.1"/>
</dbReference>
<dbReference type="Gene3D" id="2.170.130.10">
    <property type="entry name" value="TonB-dependent receptor, plug domain"/>
    <property type="match status" value="1"/>
</dbReference>
<reference evidence="1 2" key="1">
    <citation type="submission" date="2024-09" db="EMBL/GenBank/DDBJ databases">
        <authorList>
            <person name="Sun Q."/>
            <person name="Mori K."/>
        </authorList>
    </citation>
    <scope>NUCLEOTIDE SEQUENCE [LARGE SCALE GENOMIC DNA]</scope>
    <source>
        <strain evidence="1 2">NCAIM B.02415</strain>
    </source>
</reference>
<gene>
    <name evidence="1" type="ORF">ACFFGT_21980</name>
</gene>
<dbReference type="Proteomes" id="UP001589828">
    <property type="component" value="Unassembled WGS sequence"/>
</dbReference>
<name>A0ABV6LBS7_9SPHI</name>
<sequence>MQENTLQKSVVIILLLFIFFTNGFAQTNDPTSFKKIIVNNICLCQTKIPDLKKSDANLVDTIVEEMDLAVNCFGQDSRFIAGKGYSTPKHPGMIFQQDQKSDLVSKIRLTRQFAGKLPDGKFIDLSNLSLNELFKLYPEFKDKWNSRGCSNYWSFSNDTIAFYVRIDSTKKPQFPIDKAYYMDKPIEAADLTLSCYGVQKEDANQQIVEEPENNEPVYFIDSVRVTGDDLKKFNPNDVATVSVYKDASAIIKYGREAKYGLIYVETKKFDIHRYQTYFKSKSPGYTKLISNPANISKIQYILNKKILKTDYEGNLAAIDDKIFEGLIIIDKRQLIKEYGITNKNYGVIITANIPVNSYNKDKEKNTH</sequence>
<evidence type="ECO:0000313" key="2">
    <source>
        <dbReference type="Proteomes" id="UP001589828"/>
    </source>
</evidence>
<proteinExistence type="predicted"/>
<comment type="caution">
    <text evidence="1">The sequence shown here is derived from an EMBL/GenBank/DDBJ whole genome shotgun (WGS) entry which is preliminary data.</text>
</comment>
<dbReference type="InterPro" id="IPR037066">
    <property type="entry name" value="Plug_dom_sf"/>
</dbReference>
<dbReference type="SUPFAM" id="SSF56935">
    <property type="entry name" value="Porins"/>
    <property type="match status" value="1"/>
</dbReference>
<evidence type="ECO:0000313" key="1">
    <source>
        <dbReference type="EMBL" id="MFC0516893.1"/>
    </source>
</evidence>
<protein>
    <submittedName>
        <fullName evidence="1">Uncharacterized protein</fullName>
    </submittedName>
</protein>
<accession>A0ABV6LBS7</accession>
<organism evidence="1 2">
    <name type="scientific">Mucilaginibacter angelicae</name>
    <dbReference type="NCBI Taxonomy" id="869718"/>
    <lineage>
        <taxon>Bacteria</taxon>
        <taxon>Pseudomonadati</taxon>
        <taxon>Bacteroidota</taxon>
        <taxon>Sphingobacteriia</taxon>
        <taxon>Sphingobacteriales</taxon>
        <taxon>Sphingobacteriaceae</taxon>
        <taxon>Mucilaginibacter</taxon>
    </lineage>
</organism>
<dbReference type="EMBL" id="JBHLTS010000069">
    <property type="protein sequence ID" value="MFC0516893.1"/>
    <property type="molecule type" value="Genomic_DNA"/>
</dbReference>
<keyword evidence="2" id="KW-1185">Reference proteome</keyword>